<organism evidence="1 2">
    <name type="scientific">Kolteria novifilia</name>
    <dbReference type="NCBI Taxonomy" id="2527975"/>
    <lineage>
        <taxon>Bacteria</taxon>
        <taxon>Pseudomonadati</taxon>
        <taxon>Planctomycetota</taxon>
        <taxon>Planctomycetia</taxon>
        <taxon>Kolteriales</taxon>
        <taxon>Kolteriaceae</taxon>
        <taxon>Kolteria</taxon>
    </lineage>
</organism>
<reference evidence="1 2" key="1">
    <citation type="submission" date="2019-02" db="EMBL/GenBank/DDBJ databases">
        <title>Deep-cultivation of Planctomycetes and their phenomic and genomic characterization uncovers novel biology.</title>
        <authorList>
            <person name="Wiegand S."/>
            <person name="Jogler M."/>
            <person name="Boedeker C."/>
            <person name="Pinto D."/>
            <person name="Vollmers J."/>
            <person name="Rivas-Marin E."/>
            <person name="Kohn T."/>
            <person name="Peeters S.H."/>
            <person name="Heuer A."/>
            <person name="Rast P."/>
            <person name="Oberbeckmann S."/>
            <person name="Bunk B."/>
            <person name="Jeske O."/>
            <person name="Meyerdierks A."/>
            <person name="Storesund J.E."/>
            <person name="Kallscheuer N."/>
            <person name="Luecker S."/>
            <person name="Lage O.M."/>
            <person name="Pohl T."/>
            <person name="Merkel B.J."/>
            <person name="Hornburger P."/>
            <person name="Mueller R.-W."/>
            <person name="Bruemmer F."/>
            <person name="Labrenz M."/>
            <person name="Spormann A.M."/>
            <person name="Op den Camp H."/>
            <person name="Overmann J."/>
            <person name="Amann R."/>
            <person name="Jetten M.S.M."/>
            <person name="Mascher T."/>
            <person name="Medema M.H."/>
            <person name="Devos D.P."/>
            <person name="Kaster A.-K."/>
            <person name="Ovreas L."/>
            <person name="Rohde M."/>
            <person name="Galperin M.Y."/>
            <person name="Jogler C."/>
        </authorList>
    </citation>
    <scope>NUCLEOTIDE SEQUENCE [LARGE SCALE GENOMIC DNA]</scope>
    <source>
        <strain evidence="1 2">Pan216</strain>
    </source>
</reference>
<name>A0A518B5E5_9BACT</name>
<dbReference type="KEGG" id="knv:Pan216_30390"/>
<dbReference type="Gene3D" id="3.30.2220.20">
    <property type="entry name" value="Phage tail assembly chaperone gp13-like"/>
    <property type="match status" value="1"/>
</dbReference>
<dbReference type="InterPro" id="IPR038556">
    <property type="entry name" value="TAC_Gp13-like_sf"/>
</dbReference>
<dbReference type="Proteomes" id="UP000317093">
    <property type="component" value="Chromosome"/>
</dbReference>
<protein>
    <submittedName>
        <fullName evidence="1">Phage tail assembly chaperone</fullName>
    </submittedName>
</protein>
<dbReference type="AlphaFoldDB" id="A0A518B5E5"/>
<accession>A0A518B5E5</accession>
<proteinExistence type="predicted"/>
<dbReference type="RefSeq" id="WP_145258734.1">
    <property type="nucleotide sequence ID" value="NZ_CP036279.1"/>
</dbReference>
<keyword evidence="2" id="KW-1185">Reference proteome</keyword>
<dbReference type="EMBL" id="CP036279">
    <property type="protein sequence ID" value="QDU62172.1"/>
    <property type="molecule type" value="Genomic_DNA"/>
</dbReference>
<gene>
    <name evidence="1" type="ORF">Pan216_30390</name>
</gene>
<sequence>MPTLTRDQILGAEDLARESVDVPEWGGQVFVRMMSGEERDEFDQALVAKASGTNANNLKVDVREMRARLCSLTICDEKGQLLFSRADVAALGKKSGAALQRVFDAAQKLNKINGDAVKSLEKN</sequence>
<evidence type="ECO:0000313" key="1">
    <source>
        <dbReference type="EMBL" id="QDU62172.1"/>
    </source>
</evidence>
<dbReference type="OrthoDB" id="2989813at2"/>
<evidence type="ECO:0000313" key="2">
    <source>
        <dbReference type="Proteomes" id="UP000317093"/>
    </source>
</evidence>